<feature type="domain" description="Peptidase S8/S53" evidence="7">
    <location>
        <begin position="151"/>
        <end position="425"/>
    </location>
</feature>
<dbReference type="EMBL" id="CP000473">
    <property type="protein sequence ID" value="ABJ84425.1"/>
    <property type="molecule type" value="Genomic_DNA"/>
</dbReference>
<dbReference type="InterPro" id="IPR050131">
    <property type="entry name" value="Peptidase_S8_subtilisin-like"/>
</dbReference>
<evidence type="ECO:0000259" key="7">
    <source>
        <dbReference type="Pfam" id="PF00082"/>
    </source>
</evidence>
<gene>
    <name evidence="8" type="ordered locus">Acid_3452</name>
</gene>
<dbReference type="OrthoDB" id="184152at2"/>
<evidence type="ECO:0000256" key="3">
    <source>
        <dbReference type="ARBA" id="ARBA00022801"/>
    </source>
</evidence>
<dbReference type="SUPFAM" id="SSF52743">
    <property type="entry name" value="Subtilisin-like"/>
    <property type="match status" value="1"/>
</dbReference>
<evidence type="ECO:0000256" key="6">
    <source>
        <dbReference type="SAM" id="SignalP"/>
    </source>
</evidence>
<dbReference type="Pfam" id="PF00082">
    <property type="entry name" value="Peptidase_S8"/>
    <property type="match status" value="1"/>
</dbReference>
<keyword evidence="2 5" id="KW-0645">Protease</keyword>
<dbReference type="Gene3D" id="3.40.50.200">
    <property type="entry name" value="Peptidase S8/S53 domain"/>
    <property type="match status" value="1"/>
</dbReference>
<keyword evidence="6" id="KW-0732">Signal</keyword>
<accession>Q021G4</accession>
<dbReference type="PROSITE" id="PS00138">
    <property type="entry name" value="SUBTILASE_SER"/>
    <property type="match status" value="1"/>
</dbReference>
<reference evidence="8" key="1">
    <citation type="submission" date="2006-10" db="EMBL/GenBank/DDBJ databases">
        <title>Complete sequence of Solibacter usitatus Ellin6076.</title>
        <authorList>
            <consortium name="US DOE Joint Genome Institute"/>
            <person name="Copeland A."/>
            <person name="Lucas S."/>
            <person name="Lapidus A."/>
            <person name="Barry K."/>
            <person name="Detter J.C."/>
            <person name="Glavina del Rio T."/>
            <person name="Hammon N."/>
            <person name="Israni S."/>
            <person name="Dalin E."/>
            <person name="Tice H."/>
            <person name="Pitluck S."/>
            <person name="Thompson L.S."/>
            <person name="Brettin T."/>
            <person name="Bruce D."/>
            <person name="Han C."/>
            <person name="Tapia R."/>
            <person name="Gilna P."/>
            <person name="Schmutz J."/>
            <person name="Larimer F."/>
            <person name="Land M."/>
            <person name="Hauser L."/>
            <person name="Kyrpides N."/>
            <person name="Mikhailova N."/>
            <person name="Janssen P.H."/>
            <person name="Kuske C.R."/>
            <person name="Richardson P."/>
        </authorList>
    </citation>
    <scope>NUCLEOTIDE SEQUENCE</scope>
    <source>
        <strain evidence="8">Ellin6076</strain>
    </source>
</reference>
<feature type="active site" description="Charge relay system" evidence="5">
    <location>
        <position position="157"/>
    </location>
</feature>
<dbReference type="InterPro" id="IPR000209">
    <property type="entry name" value="Peptidase_S8/S53_dom"/>
</dbReference>
<evidence type="ECO:0000313" key="8">
    <source>
        <dbReference type="EMBL" id="ABJ84425.1"/>
    </source>
</evidence>
<dbReference type="AlphaFoldDB" id="Q021G4"/>
<keyword evidence="3 5" id="KW-0378">Hydrolase</keyword>
<dbReference type="GO" id="GO:0004252">
    <property type="term" value="F:serine-type endopeptidase activity"/>
    <property type="evidence" value="ECO:0007669"/>
    <property type="project" value="UniProtKB-UniRule"/>
</dbReference>
<feature type="active site" description="Charge relay system" evidence="5">
    <location>
        <position position="392"/>
    </location>
</feature>
<dbReference type="PANTHER" id="PTHR43806">
    <property type="entry name" value="PEPTIDASE S8"/>
    <property type="match status" value="1"/>
</dbReference>
<dbReference type="PANTHER" id="PTHR43806:SF11">
    <property type="entry name" value="CEREVISIN-RELATED"/>
    <property type="match status" value="1"/>
</dbReference>
<dbReference type="InterPro" id="IPR023828">
    <property type="entry name" value="Peptidase_S8_Ser-AS"/>
</dbReference>
<dbReference type="HOGENOM" id="CLU_601158_0_0_0"/>
<dbReference type="InParanoid" id="Q021G4"/>
<comment type="similarity">
    <text evidence="1 5">Belongs to the peptidase S8 family.</text>
</comment>
<dbReference type="STRING" id="234267.Acid_3452"/>
<feature type="active site" description="Charge relay system" evidence="5">
    <location>
        <position position="247"/>
    </location>
</feature>
<organism evidence="8">
    <name type="scientific">Solibacter usitatus (strain Ellin6076)</name>
    <dbReference type="NCBI Taxonomy" id="234267"/>
    <lineage>
        <taxon>Bacteria</taxon>
        <taxon>Pseudomonadati</taxon>
        <taxon>Acidobacteriota</taxon>
        <taxon>Terriglobia</taxon>
        <taxon>Bryobacterales</taxon>
        <taxon>Solibacteraceae</taxon>
        <taxon>Candidatus Solibacter</taxon>
    </lineage>
</organism>
<dbReference type="PROSITE" id="PS51892">
    <property type="entry name" value="SUBTILASE"/>
    <property type="match status" value="1"/>
</dbReference>
<dbReference type="InterPro" id="IPR015500">
    <property type="entry name" value="Peptidase_S8_subtilisin-rel"/>
</dbReference>
<dbReference type="GO" id="GO:0006508">
    <property type="term" value="P:proteolysis"/>
    <property type="evidence" value="ECO:0007669"/>
    <property type="project" value="UniProtKB-KW"/>
</dbReference>
<proteinExistence type="inferred from homology"/>
<evidence type="ECO:0000256" key="2">
    <source>
        <dbReference type="ARBA" id="ARBA00022670"/>
    </source>
</evidence>
<evidence type="ECO:0000256" key="4">
    <source>
        <dbReference type="ARBA" id="ARBA00022825"/>
    </source>
</evidence>
<dbReference type="PRINTS" id="PR00723">
    <property type="entry name" value="SUBTILISIN"/>
</dbReference>
<evidence type="ECO:0000256" key="5">
    <source>
        <dbReference type="PROSITE-ProRule" id="PRU01240"/>
    </source>
</evidence>
<keyword evidence="4 5" id="KW-0720">Serine protease</keyword>
<name>Q021G4_SOLUE</name>
<protein>
    <submittedName>
        <fullName evidence="8">Fervidolysin. Serine peptidase. MEROPS family S08A</fullName>
    </submittedName>
</protein>
<dbReference type="KEGG" id="sus:Acid_3452"/>
<evidence type="ECO:0000256" key="1">
    <source>
        <dbReference type="ARBA" id="ARBA00011073"/>
    </source>
</evidence>
<dbReference type="eggNOG" id="COG1404">
    <property type="taxonomic scope" value="Bacteria"/>
</dbReference>
<sequence precursor="true">MSRRLHISVRISLLIALFSLGAFAEDRFLVKVNGDINALARHYGLTVVQSLGGSATGMHVLSSKGANPHDLARSLAAEFSVRSVEPDNAVILPGIKPASAVVRSPASTSGFSISSTLVRYHNSYVASGYVNQPAVGLINMASAQKMSTGGGIVATIDTGADFTHPGLLGSLTPGWDFVNNLPFGQEQADINKAGATVAQETTPILDQETTPILDGGTAIILTQETTPILDQETTPILDGTKYPAFGHGTMVASLIHLVAPDARIMPLRAFGANGSSSISQIVAAVHYAVEHNVDVINMSFSVSSDSPALKDAMEFAFNSGLVLVAAAGNSGQAATVYPAAYSTVMGVGATDNFLQRAFFSNFGQPLVTLAAPGQDIIAMYPMNHYAKVSGTSFSAPLVAGGAALLVDLNKKLNETSATAALSHAHALAPGLELGAGELDLFQACMSLPRSAGGNW</sequence>
<feature type="signal peptide" evidence="6">
    <location>
        <begin position="1"/>
        <end position="24"/>
    </location>
</feature>
<feature type="chain" id="PRO_5004163085" evidence="6">
    <location>
        <begin position="25"/>
        <end position="455"/>
    </location>
</feature>
<dbReference type="InterPro" id="IPR036852">
    <property type="entry name" value="Peptidase_S8/S53_dom_sf"/>
</dbReference>